<accession>A0A545UKA6</accession>
<name>A0A545UKA6_9HYPO</name>
<comment type="caution">
    <text evidence="1">The sequence shown here is derived from an EMBL/GenBank/DDBJ whole genome shotgun (WGS) entry which is preliminary data.</text>
</comment>
<protein>
    <submittedName>
        <fullName evidence="1">Uncharacterized protein</fullName>
    </submittedName>
</protein>
<sequence>MRCHEEPSRCRQMHSATTQCKAGEIPKPSRICLRSESVWKESANFSSPDLVGNLSAFLRLEAHECL</sequence>
<dbReference type="Proteomes" id="UP000315783">
    <property type="component" value="Unassembled WGS sequence"/>
</dbReference>
<dbReference type="AlphaFoldDB" id="A0A545UKA6"/>
<dbReference type="EMBL" id="SPUK01000101">
    <property type="protein sequence ID" value="TQV89894.1"/>
    <property type="molecule type" value="Genomic_DNA"/>
</dbReference>
<evidence type="ECO:0000313" key="1">
    <source>
        <dbReference type="EMBL" id="TQV89894.1"/>
    </source>
</evidence>
<reference evidence="1 2" key="1">
    <citation type="journal article" date="2019" name="Appl. Microbiol. Biotechnol.">
        <title>Genome sequence of Isaria javanica and comparative genome analysis insights into family S53 peptidase evolution in fungal entomopathogens.</title>
        <authorList>
            <person name="Lin R."/>
            <person name="Zhang X."/>
            <person name="Xin B."/>
            <person name="Zou M."/>
            <person name="Gao Y."/>
            <person name="Qin F."/>
            <person name="Hu Q."/>
            <person name="Xie B."/>
            <person name="Cheng X."/>
        </authorList>
    </citation>
    <scope>NUCLEOTIDE SEQUENCE [LARGE SCALE GENOMIC DNA]</scope>
    <source>
        <strain evidence="1 2">IJ1G</strain>
    </source>
</reference>
<proteinExistence type="predicted"/>
<keyword evidence="2" id="KW-1185">Reference proteome</keyword>
<gene>
    <name evidence="1" type="ORF">IF1G_11441</name>
</gene>
<organism evidence="1 2">
    <name type="scientific">Cordyceps javanica</name>
    <dbReference type="NCBI Taxonomy" id="43265"/>
    <lineage>
        <taxon>Eukaryota</taxon>
        <taxon>Fungi</taxon>
        <taxon>Dikarya</taxon>
        <taxon>Ascomycota</taxon>
        <taxon>Pezizomycotina</taxon>
        <taxon>Sordariomycetes</taxon>
        <taxon>Hypocreomycetidae</taxon>
        <taxon>Hypocreales</taxon>
        <taxon>Cordycipitaceae</taxon>
        <taxon>Cordyceps</taxon>
    </lineage>
</organism>
<evidence type="ECO:0000313" key="2">
    <source>
        <dbReference type="Proteomes" id="UP000315783"/>
    </source>
</evidence>